<dbReference type="EMBL" id="PVBQ01000009">
    <property type="protein sequence ID" value="PRD47014.1"/>
    <property type="molecule type" value="Genomic_DNA"/>
</dbReference>
<proteinExistence type="predicted"/>
<dbReference type="Proteomes" id="UP000239711">
    <property type="component" value="Unassembled WGS sequence"/>
</dbReference>
<keyword evidence="2" id="KW-1185">Reference proteome</keyword>
<sequence>MQHSKYIDPTTDYGFKRLFGTEVNKDFLIALLNDLFRGRKTIADLVYNKNEHVGEAEETGTVIFDLTCTADNGEQFIIEVQRSSQVNLKSRMLYYGSKLIADQAPKGNRKDWNYAVTEVYVIVLMDGFAMPDGEDGKGFLHDICLCNRETGKIFYEYLGFIYIELINFEKEEVELESDLEQWMYVLKNMSSMNKLSTYLKKPIFKKLFEIAEYSKLNKEERKMYDVSLKRKWDNKVVLDYARQEGEEKARKEERTKAEAEKLKYALNLKKRGLAVEDIAEDLGLTVEQVEKLK</sequence>
<dbReference type="OrthoDB" id="9803508at2"/>
<dbReference type="Pfam" id="PF12784">
    <property type="entry name" value="PDDEXK_2"/>
    <property type="match status" value="1"/>
</dbReference>
<dbReference type="PANTHER" id="PTHR41317">
    <property type="entry name" value="PD-(D_E)XK NUCLEASE FAMILY TRANSPOSASE"/>
    <property type="match status" value="1"/>
</dbReference>
<comment type="caution">
    <text evidence="1">The sequence shown here is derived from an EMBL/GenBank/DDBJ whole genome shotgun (WGS) entry which is preliminary data.</text>
</comment>
<organism evidence="1 2">
    <name type="scientific">Sphingobacterium haloxyli</name>
    <dbReference type="NCBI Taxonomy" id="2100533"/>
    <lineage>
        <taxon>Bacteria</taxon>
        <taxon>Pseudomonadati</taxon>
        <taxon>Bacteroidota</taxon>
        <taxon>Sphingobacteriia</taxon>
        <taxon>Sphingobacteriales</taxon>
        <taxon>Sphingobacteriaceae</taxon>
        <taxon>Sphingobacterium</taxon>
    </lineage>
</organism>
<dbReference type="RefSeq" id="WP_105717449.1">
    <property type="nucleotide sequence ID" value="NZ_PVBQ01000009.1"/>
</dbReference>
<protein>
    <recommendedName>
        <fullName evidence="3">Rpn family recombination-promoting nuclease/putative transposase</fullName>
    </recommendedName>
</protein>
<dbReference type="PANTHER" id="PTHR41317:SF1">
    <property type="entry name" value="PD-(D_E)XK NUCLEASE FAMILY TRANSPOSASE"/>
    <property type="match status" value="1"/>
</dbReference>
<gene>
    <name evidence="1" type="ORF">C5745_12495</name>
</gene>
<accession>A0A2S9J2P9</accession>
<evidence type="ECO:0000313" key="2">
    <source>
        <dbReference type="Proteomes" id="UP000239711"/>
    </source>
</evidence>
<dbReference type="InterPro" id="IPR010106">
    <property type="entry name" value="RpnA"/>
</dbReference>
<name>A0A2S9J2P9_9SPHI</name>
<evidence type="ECO:0000313" key="1">
    <source>
        <dbReference type="EMBL" id="PRD47014.1"/>
    </source>
</evidence>
<reference evidence="1 2" key="1">
    <citation type="submission" date="2018-02" db="EMBL/GenBank/DDBJ databases">
        <title>The draft genome of Sphingobacterium sp. 5JN-11.</title>
        <authorList>
            <person name="Liu L."/>
            <person name="Li L."/>
            <person name="Liang L."/>
            <person name="Zhang X."/>
            <person name="Wang T."/>
        </authorList>
    </citation>
    <scope>NUCLEOTIDE SEQUENCE [LARGE SCALE GENOMIC DNA]</scope>
    <source>
        <strain evidence="1 2">5JN-11</strain>
    </source>
</reference>
<evidence type="ECO:0008006" key="3">
    <source>
        <dbReference type="Google" id="ProtNLM"/>
    </source>
</evidence>
<dbReference type="AlphaFoldDB" id="A0A2S9J2P9"/>
<dbReference type="NCBIfam" id="TIGR01784">
    <property type="entry name" value="T_den_put_tspse"/>
    <property type="match status" value="1"/>
</dbReference>